<feature type="region of interest" description="Disordered" evidence="1">
    <location>
        <begin position="1"/>
        <end position="62"/>
    </location>
</feature>
<dbReference type="EMBL" id="BAAAPE010000011">
    <property type="protein sequence ID" value="GAA2083503.1"/>
    <property type="molecule type" value="Genomic_DNA"/>
</dbReference>
<name>A0ABN2W4H3_9ACTN</name>
<dbReference type="RefSeq" id="WP_344530744.1">
    <property type="nucleotide sequence ID" value="NZ_BAAAPE010000011.1"/>
</dbReference>
<keyword evidence="3" id="KW-1185">Reference proteome</keyword>
<sequence length="90" mass="9063">MAEEELPGVAAAREPGDRAGGPGGRGAAHSCGKVTFMPHPARGHRALLHGPGGPEQAHATDGTCSVAKPHEATGACRRLLAARARRLGGV</sequence>
<gene>
    <name evidence="2" type="ORF">GCM10009801_43980</name>
</gene>
<protein>
    <submittedName>
        <fullName evidence="2">Uncharacterized protein</fullName>
    </submittedName>
</protein>
<evidence type="ECO:0000256" key="1">
    <source>
        <dbReference type="SAM" id="MobiDB-lite"/>
    </source>
</evidence>
<reference evidence="2 3" key="1">
    <citation type="journal article" date="2019" name="Int. J. Syst. Evol. Microbiol.">
        <title>The Global Catalogue of Microorganisms (GCM) 10K type strain sequencing project: providing services to taxonomists for standard genome sequencing and annotation.</title>
        <authorList>
            <consortium name="The Broad Institute Genomics Platform"/>
            <consortium name="The Broad Institute Genome Sequencing Center for Infectious Disease"/>
            <person name="Wu L."/>
            <person name="Ma J."/>
        </authorList>
    </citation>
    <scope>NUCLEOTIDE SEQUENCE [LARGE SCALE GENOMIC DNA]</scope>
    <source>
        <strain evidence="2 3">JCM 15478</strain>
    </source>
</reference>
<comment type="caution">
    <text evidence="2">The sequence shown here is derived from an EMBL/GenBank/DDBJ whole genome shotgun (WGS) entry which is preliminary data.</text>
</comment>
<proteinExistence type="predicted"/>
<dbReference type="Proteomes" id="UP001500016">
    <property type="component" value="Unassembled WGS sequence"/>
</dbReference>
<organism evidence="2 3">
    <name type="scientific">Streptomyces albiaxialis</name>
    <dbReference type="NCBI Taxonomy" id="329523"/>
    <lineage>
        <taxon>Bacteria</taxon>
        <taxon>Bacillati</taxon>
        <taxon>Actinomycetota</taxon>
        <taxon>Actinomycetes</taxon>
        <taxon>Kitasatosporales</taxon>
        <taxon>Streptomycetaceae</taxon>
        <taxon>Streptomyces</taxon>
    </lineage>
</organism>
<evidence type="ECO:0000313" key="3">
    <source>
        <dbReference type="Proteomes" id="UP001500016"/>
    </source>
</evidence>
<accession>A0ABN2W4H3</accession>
<evidence type="ECO:0000313" key="2">
    <source>
        <dbReference type="EMBL" id="GAA2083503.1"/>
    </source>
</evidence>